<dbReference type="KEGG" id="tasa:A1Q1_02445"/>
<accession>J6F093</accession>
<dbReference type="Pfam" id="PF00378">
    <property type="entry name" value="ECH_1"/>
    <property type="match status" value="1"/>
</dbReference>
<dbReference type="InterPro" id="IPR029045">
    <property type="entry name" value="ClpP/crotonase-like_dom_sf"/>
</dbReference>
<evidence type="ECO:0000313" key="1">
    <source>
        <dbReference type="EMBL" id="EJT48537.1"/>
    </source>
</evidence>
<dbReference type="EMBL" id="ALBS01000202">
    <property type="protein sequence ID" value="EJT48537.1"/>
    <property type="molecule type" value="Genomic_DNA"/>
</dbReference>
<reference evidence="1 2" key="1">
    <citation type="journal article" date="2012" name="Eukaryot. Cell">
        <title>Draft genome sequence of CBS 2479, the standard type strain of Trichosporon asahii.</title>
        <authorList>
            <person name="Yang R.Y."/>
            <person name="Li H.T."/>
            <person name="Zhu H."/>
            <person name="Zhou G.P."/>
            <person name="Wang M."/>
            <person name="Wang L."/>
        </authorList>
    </citation>
    <scope>NUCLEOTIDE SEQUENCE [LARGE SCALE GENOMIC DNA]</scope>
    <source>
        <strain evidence="2">ATCC 90039 / CBS 2479 / JCM 2466 / KCTC 7840 / NCYC 2677 / UAMH 7654</strain>
    </source>
</reference>
<dbReference type="PANTHER" id="PTHR11941:SF54">
    <property type="entry name" value="ENOYL-COA HYDRATASE, MITOCHONDRIAL"/>
    <property type="match status" value="1"/>
</dbReference>
<gene>
    <name evidence="1" type="ORF">A1Q1_02445</name>
</gene>
<organism evidence="1 2">
    <name type="scientific">Trichosporon asahii var. asahii (strain ATCC 90039 / CBS 2479 / JCM 2466 / KCTC 7840 / NBRC 103889/ NCYC 2677 / UAMH 7654)</name>
    <name type="common">Yeast</name>
    <dbReference type="NCBI Taxonomy" id="1186058"/>
    <lineage>
        <taxon>Eukaryota</taxon>
        <taxon>Fungi</taxon>
        <taxon>Dikarya</taxon>
        <taxon>Basidiomycota</taxon>
        <taxon>Agaricomycotina</taxon>
        <taxon>Tremellomycetes</taxon>
        <taxon>Trichosporonales</taxon>
        <taxon>Trichosporonaceae</taxon>
        <taxon>Trichosporon</taxon>
    </lineage>
</organism>
<dbReference type="AlphaFoldDB" id="J6F093"/>
<dbReference type="RefSeq" id="XP_014179182.1">
    <property type="nucleotide sequence ID" value="XM_014323707.1"/>
</dbReference>
<dbReference type="OrthoDB" id="448450at2759"/>
<dbReference type="InterPro" id="IPR001753">
    <property type="entry name" value="Enoyl-CoA_hydra/iso"/>
</dbReference>
<comment type="caution">
    <text evidence="1">The sequence shown here is derived from an EMBL/GenBank/DDBJ whole genome shotgun (WGS) entry which is preliminary data.</text>
</comment>
<dbReference type="GO" id="GO:0003824">
    <property type="term" value="F:catalytic activity"/>
    <property type="evidence" value="ECO:0007669"/>
    <property type="project" value="UniProtKB-ARBA"/>
</dbReference>
<sequence length="269" mass="29580">MVRPRLPPSLPRRLLQTRSYSALKVKDTDRVRWLTLSRPEKLNALTLPDLDAFKSAVDDANADPSIRAIAVTGEGRAFCAGMDTHVFAGLSVDEALNVIRKVSNAVGSLRLSPKPTAVALNGYCIGAAFEMALSADFRVSYHEVQAGLPETKVGIPSVVDAALLPHYTGLSLAREMLLTGDLYPVEKIGFVNRFAERQEGDLERVTMDLLAKVTDLTPTVMKAQKGLNEYWLNHGIQDSIEHSIHVFGECFSSPETKEAVDKYNARKKE</sequence>
<dbReference type="CDD" id="cd06558">
    <property type="entry name" value="crotonase-like"/>
    <property type="match status" value="1"/>
</dbReference>
<dbReference type="HOGENOM" id="CLU_009834_7_3_1"/>
<dbReference type="GO" id="GO:0006635">
    <property type="term" value="P:fatty acid beta-oxidation"/>
    <property type="evidence" value="ECO:0007669"/>
    <property type="project" value="TreeGrafter"/>
</dbReference>
<dbReference type="GeneID" id="25985959"/>
<dbReference type="SUPFAM" id="SSF52096">
    <property type="entry name" value="ClpP/crotonase"/>
    <property type="match status" value="1"/>
</dbReference>
<protein>
    <submittedName>
        <fullName evidence="1">Enoyl-CoA hydratase</fullName>
    </submittedName>
</protein>
<dbReference type="Gene3D" id="3.90.226.10">
    <property type="entry name" value="2-enoyl-CoA Hydratase, Chain A, domain 1"/>
    <property type="match status" value="1"/>
</dbReference>
<dbReference type="PANTHER" id="PTHR11941">
    <property type="entry name" value="ENOYL-COA HYDRATASE-RELATED"/>
    <property type="match status" value="1"/>
</dbReference>
<name>J6F093_TRIAS</name>
<evidence type="ECO:0000313" key="2">
    <source>
        <dbReference type="Proteomes" id="UP000002748"/>
    </source>
</evidence>
<proteinExistence type="predicted"/>
<dbReference type="Proteomes" id="UP000002748">
    <property type="component" value="Unassembled WGS sequence"/>
</dbReference>
<dbReference type="VEuPathDB" id="FungiDB:A1Q1_02445"/>